<dbReference type="InterPro" id="IPR000873">
    <property type="entry name" value="AMP-dep_synth/lig_dom"/>
</dbReference>
<evidence type="ECO:0000256" key="7">
    <source>
        <dbReference type="ARBA" id="ARBA00023315"/>
    </source>
</evidence>
<feature type="domain" description="Carrier" evidence="10">
    <location>
        <begin position="2086"/>
        <end position="2161"/>
    </location>
</feature>
<dbReference type="Pfam" id="PF00550">
    <property type="entry name" value="PP-binding"/>
    <property type="match status" value="3"/>
</dbReference>
<dbReference type="InterPro" id="IPR018201">
    <property type="entry name" value="Ketoacyl_synth_AS"/>
</dbReference>
<reference evidence="12 13" key="1">
    <citation type="submission" date="2019-04" db="EMBL/GenBank/DDBJ databases">
        <title>Streptomyces piniterrae sp. nov., a heliquinomycin-producing actinomycete isolated from rhizosphere soil of Pinus yunnanensis.</title>
        <authorList>
            <person name="Zhuang X."/>
            <person name="Zhao J."/>
        </authorList>
    </citation>
    <scope>NUCLEOTIDE SEQUENCE [LARGE SCALE GENOMIC DNA]</scope>
    <source>
        <strain evidence="13">jys28</strain>
    </source>
</reference>
<dbReference type="PANTHER" id="PTHR43775">
    <property type="entry name" value="FATTY ACID SYNTHASE"/>
    <property type="match status" value="1"/>
</dbReference>
<dbReference type="SMART" id="SM00825">
    <property type="entry name" value="PKS_KS"/>
    <property type="match status" value="1"/>
</dbReference>
<dbReference type="OrthoDB" id="2472181at2"/>
<dbReference type="Gene3D" id="2.30.38.10">
    <property type="entry name" value="Luciferase, Domain 3"/>
    <property type="match status" value="1"/>
</dbReference>
<comment type="similarity">
    <text evidence="8">In the C-terminal section; belongs to the NRP synthetase family.</text>
</comment>
<dbReference type="RefSeq" id="WP_136738110.1">
    <property type="nucleotide sequence ID" value="NZ_SUMB01000001.1"/>
</dbReference>
<name>A0A4V5MNY3_9ACTN</name>
<dbReference type="Gene3D" id="3.30.70.250">
    <property type="entry name" value="Malonyl-CoA ACP transacylase, ACP-binding"/>
    <property type="match status" value="1"/>
</dbReference>
<dbReference type="InterPro" id="IPR016036">
    <property type="entry name" value="Malonyl_transacylase_ACP-bd"/>
</dbReference>
<dbReference type="InterPro" id="IPR014031">
    <property type="entry name" value="Ketoacyl_synth_C"/>
</dbReference>
<dbReference type="InterPro" id="IPR014043">
    <property type="entry name" value="Acyl_transferase_dom"/>
</dbReference>
<evidence type="ECO:0000313" key="12">
    <source>
        <dbReference type="EMBL" id="TJZ59158.1"/>
    </source>
</evidence>
<dbReference type="InterPro" id="IPR009081">
    <property type="entry name" value="PP-bd_ACP"/>
</dbReference>
<keyword evidence="7" id="KW-0012">Acyltransferase</keyword>
<feature type="region of interest" description="Disordered" evidence="9">
    <location>
        <begin position="2002"/>
        <end position="2021"/>
    </location>
</feature>
<dbReference type="Pfam" id="PF13193">
    <property type="entry name" value="AMP-binding_C"/>
    <property type="match status" value="1"/>
</dbReference>
<dbReference type="FunFam" id="3.30.300.30:FF:000010">
    <property type="entry name" value="Enterobactin synthetase component F"/>
    <property type="match status" value="1"/>
</dbReference>
<dbReference type="Pfam" id="PF00975">
    <property type="entry name" value="Thioesterase"/>
    <property type="match status" value="1"/>
</dbReference>
<comment type="caution">
    <text evidence="12">The sequence shown here is derived from an EMBL/GenBank/DDBJ whole genome shotgun (WGS) entry which is preliminary data.</text>
</comment>
<dbReference type="InterPro" id="IPR010071">
    <property type="entry name" value="AA_adenyl_dom"/>
</dbReference>
<evidence type="ECO:0000313" key="13">
    <source>
        <dbReference type="Proteomes" id="UP000308697"/>
    </source>
</evidence>
<evidence type="ECO:0000256" key="4">
    <source>
        <dbReference type="ARBA" id="ARBA00022679"/>
    </source>
</evidence>
<evidence type="ECO:0000256" key="8">
    <source>
        <dbReference type="ARBA" id="ARBA00029443"/>
    </source>
</evidence>
<organism evidence="12 13">
    <name type="scientific">Streptomyces piniterrae</name>
    <dbReference type="NCBI Taxonomy" id="2571125"/>
    <lineage>
        <taxon>Bacteria</taxon>
        <taxon>Bacillati</taxon>
        <taxon>Actinomycetota</taxon>
        <taxon>Actinomycetes</taxon>
        <taxon>Kitasatosporales</taxon>
        <taxon>Streptomycetaceae</taxon>
        <taxon>Streptomyces</taxon>
    </lineage>
</organism>
<dbReference type="GO" id="GO:0031177">
    <property type="term" value="F:phosphopantetheine binding"/>
    <property type="evidence" value="ECO:0007669"/>
    <property type="project" value="InterPro"/>
</dbReference>
<dbReference type="InterPro" id="IPR050091">
    <property type="entry name" value="PKS_NRPS_Biosynth_Enz"/>
</dbReference>
<keyword evidence="6" id="KW-0511">Multifunctional enzyme</keyword>
<dbReference type="Gene3D" id="3.40.50.980">
    <property type="match status" value="2"/>
</dbReference>
<dbReference type="InterPro" id="IPR001031">
    <property type="entry name" value="Thioesterase"/>
</dbReference>
<dbReference type="SUPFAM" id="SSF53474">
    <property type="entry name" value="alpha/beta-Hydrolases"/>
    <property type="match status" value="1"/>
</dbReference>
<dbReference type="InterPro" id="IPR020802">
    <property type="entry name" value="TesA-like"/>
</dbReference>
<dbReference type="PROSITE" id="PS00606">
    <property type="entry name" value="KS3_1"/>
    <property type="match status" value="1"/>
</dbReference>
<dbReference type="Gene3D" id="3.40.50.1820">
    <property type="entry name" value="alpha/beta hydrolase"/>
    <property type="match status" value="1"/>
</dbReference>
<dbReference type="Gene3D" id="3.40.366.10">
    <property type="entry name" value="Malonyl-Coenzyme A Acyl Carrier Protein, domain 2"/>
    <property type="match status" value="1"/>
</dbReference>
<sequence>MSREAEQRPLTETKVTGTQNSDELLVAPGRAATAGPDTPVHLLVEKQAAINGDDPAVVDGAESVTYADLVRRSNTIAAELLARNVQRGDLVGVCLPRGIDAVASLLAILKVGATCVPLALEQPVSRLAFIREDSGLTLTVTTTDVAEKVGVEPEQAVRLDMDVSRDATGMSAEVPVDVSGDDIAYALYTSGSTGTPKAALLTHANISNFVQWCLESGVVDADSRMAHATNLGFDAAILDIFAPLAAGAVVYVVHREVVISPAATVRWFVDNQITVGFLTTRVAEACLAEEWPAETALRCLVTGGEQVTTWLPPHIPFDVLQIYGPTECTVCVATKFLPPEPPVGGLPPFGRPVRNARIYLLDASGKPVADGEPGELYISGAPVGAGYLGRPELTTERYLPDPFVPGARMYRTGDLCRMNSEGDFEFVGRVDHQVKLRGHRIELNEIENTLASHPDVNDVVVLLREDEPGKKRLAAYLTCSSAEPPAASELRQHVSERLPYYMMPTAFVPMPRFPLTPNNKVDRNALPAPENSRQNLSTEYVVPRTETERGLVAYWQELMGITPIGTGDDFYSLGGDSLMAGRIVEWIRRNHGADIPFSCVLGGITVRELATLIEDRADGKGPTSGHQVTIDAHDESDPVAATSGQFGLWLQEQLAPEDRAYSETALLTIRGSVEPGKVQDTLTELVRRHAALRTNLQMVEGKLQQIVSEPTRIPLELHELTSESGTDAPVVQNDLVEQLTRKPFDLAHGPLLRAALLRVEPKTHVLVLVVHHVAVDGWSLDVLFEEFTQAYAAAAGHANPEFEPSRPFADFAAWQNQQLRTDGFAPSISYWRGQLDGAPAELELPLDHERPASATGPAAVVQATLSPKTVRRMRELGSTEHLTSFMIVLAAYQAALARWTGTSDVVVGAPLANRPAGFDRTVGYFLNMVPLRSDLSGSGSVRELLSRVRGTVLGAHDHQDVPFPHLVDQLGGARAAGPTPIFQVGIVSQEVQRRSFTSAGIDVEYRHGRPIGAKWDLTLHMIANRVDAEPGLRLELEYRADLFAEDSMTRLLNGLCGLLESCVEAPDRQVGNWVAQLEETGPATTRTTGRPVRDTPPDRRISGGTTALVEAVRTIWEETIGVTDIGLDDTLFDVGGSSLHVPEIHRRVTEQFDVLDLALIDVFNYPTLRTYSAHLADLVENVPTAARPAAPRRPEPEIPGDDRAIAVIGMSGQFPGAQSVDELWSLLRDGQEGITHGIDGPEEPDWVPSAGILADRDGFDSQLFELSPADADLMDPQMRLFLETAWAALEDSGYGPKTQGLPSVGVYGGSSFPRDWAERFAAAGAEPGSTSERRLINGNPWQNLATQVAYRLGLTGPAVDVQTACSTSLVAVHMACRSLIEGDCDMALAGGVGLTQSAGYRYEDGGILSPDGVCRPFDADAQGTLPGNGVGIVVLKPLNRALADHDTVHAVIRGSAINNDGSLKVGFFAPSIEGQRQVVRSAWETSGVTAESISYIETHGTATVLGDSVEVSALTQAVRADTDRAGFCALGSAKSNLGHLDAAAGVTGLIKATLAVKNGVIPATLHFRRPNAELGKPNSPFYVNDTTIPWPEAGPGPRRAAVSAFGIGGTNAHLVVEEPPSPGPTRNSARSELIPLSARTPVALDTVSQRLAEHLSKEDPRLDNVAFTLRHGRRALRHRRAVVCRTAEEAASALRPEEQHQALTGVADPGSSLRLVFMFPGVTTQHVGMGQDLYENHQVYRAALDQCADLFATSLGIDIRELVFPGDKDAAAAEELLLRPSRNMAAIFATEYALACLFDSWGIRPDAVVGHSLGEYTAACVSGMLSLQDAAHLVALRGKLCDELPESAMLAVALDGDNLTARLPDTLSVAARNGPRSHTVSGPLDAVEAFRSTLEADGIRARRLPIKAGLHSPLVEPFLDEFARSAATIAGHAPRVPVVSNVTGEWLPQSGITDPMYWAKHLRQTVLFEKGLATLLESGDDNTVLLEVGPGRTMATLARLHPQAATARRAMSPLPAPTAERTERDTLLETVGQLWCDGVDIDWEAFDSDAPHARVQLPTYPFERQTVAAKKSAPPATAERPRTTVTDGAEVTTTLTTVWADLLGVADPGQDDNFFDQGGHSLLAVEFSSRVRRELGTPVGAHLLLEHPTFGELISHLQQLAGQGEGQGEARSGILTELQRGKPDRTPIFMVQPIGGTVFTYQAFAQNLGSDRSVYAFRAVGLEEGEKPYESIPEMASRYVDELLAVQPEGPHIIGGHSSGGVVSYEMAHQLIERGIDTPLVVMIDTVTSDDSHALKDVEDVEKMVDTLLGIAPESTSALRTAIAEDPLIRGVVMQTNLALARYYPKPCPVPAVYFRAEERDTLLDPHADTWWEHYCRGGIEMHTIPGDHFSVMDEPQIGQITKLLNDCLTQREGAR</sequence>
<dbReference type="SMART" id="SM00824">
    <property type="entry name" value="PKS_TE"/>
    <property type="match status" value="1"/>
</dbReference>
<evidence type="ECO:0000256" key="3">
    <source>
        <dbReference type="ARBA" id="ARBA00022553"/>
    </source>
</evidence>
<dbReference type="Gene3D" id="3.30.559.30">
    <property type="entry name" value="Nonribosomal peptide synthetase, condensation domain"/>
    <property type="match status" value="1"/>
</dbReference>
<dbReference type="SUPFAM" id="SSF47336">
    <property type="entry name" value="ACP-like"/>
    <property type="match status" value="3"/>
</dbReference>
<dbReference type="Gene3D" id="3.40.47.10">
    <property type="match status" value="1"/>
</dbReference>
<dbReference type="Pfam" id="PF00698">
    <property type="entry name" value="Acyl_transf_1"/>
    <property type="match status" value="1"/>
</dbReference>
<dbReference type="InterPro" id="IPR020841">
    <property type="entry name" value="PKS_Beta-ketoAc_synthase_dom"/>
</dbReference>
<dbReference type="Gene3D" id="3.30.559.10">
    <property type="entry name" value="Chloramphenicol acetyltransferase-like domain"/>
    <property type="match status" value="1"/>
</dbReference>
<dbReference type="GO" id="GO:0006633">
    <property type="term" value="P:fatty acid biosynthetic process"/>
    <property type="evidence" value="ECO:0007669"/>
    <property type="project" value="InterPro"/>
</dbReference>
<accession>A0A4V5MNY3</accession>
<dbReference type="InterPro" id="IPR014030">
    <property type="entry name" value="Ketoacyl_synth_N"/>
</dbReference>
<keyword evidence="4" id="KW-0808">Transferase</keyword>
<dbReference type="Pfam" id="PF22621">
    <property type="entry name" value="CurL-like_PKS_C"/>
    <property type="match status" value="1"/>
</dbReference>
<dbReference type="InterPro" id="IPR025110">
    <property type="entry name" value="AMP-bd_C"/>
</dbReference>
<dbReference type="SUPFAM" id="SSF55048">
    <property type="entry name" value="Probable ACP-binding domain of malonyl-CoA ACP transacylase"/>
    <property type="match status" value="1"/>
</dbReference>
<evidence type="ECO:0000256" key="9">
    <source>
        <dbReference type="SAM" id="MobiDB-lite"/>
    </source>
</evidence>
<dbReference type="InterPro" id="IPR001242">
    <property type="entry name" value="Condensation_dom"/>
</dbReference>
<dbReference type="Gene3D" id="1.10.1200.10">
    <property type="entry name" value="ACP-like"/>
    <property type="match status" value="3"/>
</dbReference>
<dbReference type="Gene3D" id="3.30.300.30">
    <property type="match status" value="1"/>
</dbReference>
<keyword evidence="2" id="KW-0596">Phosphopantetheine</keyword>
<gene>
    <name evidence="12" type="ORF">FCH28_03365</name>
</gene>
<evidence type="ECO:0000259" key="11">
    <source>
        <dbReference type="PROSITE" id="PS52004"/>
    </source>
</evidence>
<dbReference type="SUPFAM" id="SSF52777">
    <property type="entry name" value="CoA-dependent acyltransferases"/>
    <property type="match status" value="2"/>
</dbReference>
<feature type="compositionally biased region" description="Polar residues" evidence="9">
    <location>
        <begin position="13"/>
        <end position="22"/>
    </location>
</feature>
<proteinExistence type="inferred from homology"/>
<keyword evidence="5" id="KW-0045">Antibiotic biosynthesis</keyword>
<dbReference type="InterPro" id="IPR020806">
    <property type="entry name" value="PKS_PP-bd"/>
</dbReference>
<dbReference type="InterPro" id="IPR023213">
    <property type="entry name" value="CAT-like_dom_sf"/>
</dbReference>
<feature type="domain" description="Ketosynthase family 3 (KS3)" evidence="11">
    <location>
        <begin position="1202"/>
        <end position="1618"/>
    </location>
</feature>
<dbReference type="Proteomes" id="UP000308697">
    <property type="component" value="Unassembled WGS sequence"/>
</dbReference>
<feature type="domain" description="Carrier" evidence="10">
    <location>
        <begin position="1103"/>
        <end position="1179"/>
    </location>
</feature>
<dbReference type="PROSITE" id="PS50075">
    <property type="entry name" value="CARRIER"/>
    <property type="match status" value="3"/>
</dbReference>
<evidence type="ECO:0000256" key="6">
    <source>
        <dbReference type="ARBA" id="ARBA00023268"/>
    </source>
</evidence>
<evidence type="ECO:0000256" key="1">
    <source>
        <dbReference type="ARBA" id="ARBA00001957"/>
    </source>
</evidence>
<dbReference type="InterPro" id="IPR016039">
    <property type="entry name" value="Thiolase-like"/>
</dbReference>
<dbReference type="SUPFAM" id="SSF53901">
    <property type="entry name" value="Thiolase-like"/>
    <property type="match status" value="1"/>
</dbReference>
<dbReference type="SMART" id="SM00827">
    <property type="entry name" value="PKS_AT"/>
    <property type="match status" value="1"/>
</dbReference>
<dbReference type="CDD" id="cd05930">
    <property type="entry name" value="A_NRPS"/>
    <property type="match status" value="1"/>
</dbReference>
<dbReference type="SUPFAM" id="SSF52151">
    <property type="entry name" value="FabD/lysophospholipase-like"/>
    <property type="match status" value="1"/>
</dbReference>
<dbReference type="CDD" id="cd19531">
    <property type="entry name" value="LCL_NRPS-like"/>
    <property type="match status" value="1"/>
</dbReference>
<keyword evidence="13" id="KW-1185">Reference proteome</keyword>
<dbReference type="Gene3D" id="3.30.70.3290">
    <property type="match status" value="1"/>
</dbReference>
<dbReference type="InterPro" id="IPR036736">
    <property type="entry name" value="ACP-like_sf"/>
</dbReference>
<dbReference type="Pfam" id="PF02801">
    <property type="entry name" value="Ketoacyl-synt_C"/>
    <property type="match status" value="1"/>
</dbReference>
<dbReference type="InterPro" id="IPR016035">
    <property type="entry name" value="Acyl_Trfase/lysoPLipase"/>
</dbReference>
<comment type="cofactor">
    <cofactor evidence="1">
        <name>pantetheine 4'-phosphate</name>
        <dbReference type="ChEBI" id="CHEBI:47942"/>
    </cofactor>
</comment>
<dbReference type="GO" id="GO:0017000">
    <property type="term" value="P:antibiotic biosynthetic process"/>
    <property type="evidence" value="ECO:0007669"/>
    <property type="project" value="UniProtKB-KW"/>
</dbReference>
<dbReference type="InterPro" id="IPR045851">
    <property type="entry name" value="AMP-bd_C_sf"/>
</dbReference>
<dbReference type="Pfam" id="PF00109">
    <property type="entry name" value="ketoacyl-synt"/>
    <property type="match status" value="1"/>
</dbReference>
<dbReference type="CDD" id="cd00833">
    <property type="entry name" value="PKS"/>
    <property type="match status" value="1"/>
</dbReference>
<evidence type="ECO:0000256" key="2">
    <source>
        <dbReference type="ARBA" id="ARBA00022450"/>
    </source>
</evidence>
<keyword evidence="3" id="KW-0597">Phosphoprotein</keyword>
<feature type="region of interest" description="Disordered" evidence="9">
    <location>
        <begin position="1"/>
        <end position="22"/>
    </location>
</feature>
<dbReference type="NCBIfam" id="TIGR01733">
    <property type="entry name" value="AA-adenyl-dom"/>
    <property type="match status" value="1"/>
</dbReference>
<evidence type="ECO:0000256" key="5">
    <source>
        <dbReference type="ARBA" id="ARBA00023194"/>
    </source>
</evidence>
<dbReference type="GO" id="GO:0004315">
    <property type="term" value="F:3-oxoacyl-[acyl-carrier-protein] synthase activity"/>
    <property type="evidence" value="ECO:0007669"/>
    <property type="project" value="InterPro"/>
</dbReference>
<dbReference type="PROSITE" id="PS52004">
    <property type="entry name" value="KS3_2"/>
    <property type="match status" value="1"/>
</dbReference>
<dbReference type="Pfam" id="PF00501">
    <property type="entry name" value="AMP-binding"/>
    <property type="match status" value="1"/>
</dbReference>
<dbReference type="EMBL" id="SUMB01000001">
    <property type="protein sequence ID" value="TJZ59158.1"/>
    <property type="molecule type" value="Genomic_DNA"/>
</dbReference>
<dbReference type="GO" id="GO:0004312">
    <property type="term" value="F:fatty acid synthase activity"/>
    <property type="evidence" value="ECO:0007669"/>
    <property type="project" value="TreeGrafter"/>
</dbReference>
<evidence type="ECO:0000259" key="10">
    <source>
        <dbReference type="PROSITE" id="PS50075"/>
    </source>
</evidence>
<dbReference type="SUPFAM" id="SSF56801">
    <property type="entry name" value="Acetyl-CoA synthetase-like"/>
    <property type="match status" value="1"/>
</dbReference>
<dbReference type="GO" id="GO:0044550">
    <property type="term" value="P:secondary metabolite biosynthetic process"/>
    <property type="evidence" value="ECO:0007669"/>
    <property type="project" value="UniProtKB-ARBA"/>
</dbReference>
<dbReference type="PANTHER" id="PTHR43775:SF51">
    <property type="entry name" value="INACTIVE PHENOLPHTHIOCEROL SYNTHESIS POLYKETIDE SYNTHASE TYPE I PKS1-RELATED"/>
    <property type="match status" value="1"/>
</dbReference>
<dbReference type="InterPro" id="IPR029058">
    <property type="entry name" value="AB_hydrolase_fold"/>
</dbReference>
<feature type="domain" description="Carrier" evidence="10">
    <location>
        <begin position="542"/>
        <end position="617"/>
    </location>
</feature>
<protein>
    <submittedName>
        <fullName evidence="12">Amino acid adenylation domain-containing protein</fullName>
    </submittedName>
</protein>
<dbReference type="InterPro" id="IPR001227">
    <property type="entry name" value="Ac_transferase_dom_sf"/>
</dbReference>
<feature type="compositionally biased region" description="Basic and acidic residues" evidence="9">
    <location>
        <begin position="1"/>
        <end position="11"/>
    </location>
</feature>
<dbReference type="SMART" id="SM00823">
    <property type="entry name" value="PKS_PP"/>
    <property type="match status" value="3"/>
</dbReference>
<dbReference type="Pfam" id="PF00668">
    <property type="entry name" value="Condensation"/>
    <property type="match status" value="1"/>
</dbReference>